<organism evidence="2 3">
    <name type="scientific">Blautia liquoris</name>
    <dbReference type="NCBI Taxonomy" id="2779518"/>
    <lineage>
        <taxon>Bacteria</taxon>
        <taxon>Bacillati</taxon>
        <taxon>Bacillota</taxon>
        <taxon>Clostridia</taxon>
        <taxon>Lachnospirales</taxon>
        <taxon>Lachnospiraceae</taxon>
        <taxon>Blautia</taxon>
    </lineage>
</organism>
<proteinExistence type="predicted"/>
<gene>
    <name evidence="2" type="ORF">INP51_01540</name>
</gene>
<protein>
    <submittedName>
        <fullName evidence="2">DUF3794 domain-containing protein</fullName>
    </submittedName>
</protein>
<dbReference type="EMBL" id="CP063304">
    <property type="protein sequence ID" value="QOV19688.1"/>
    <property type="molecule type" value="Genomic_DNA"/>
</dbReference>
<dbReference type="PROSITE" id="PS51782">
    <property type="entry name" value="LYSM"/>
    <property type="match status" value="1"/>
</dbReference>
<dbReference type="InterPro" id="IPR018392">
    <property type="entry name" value="LysM"/>
</dbReference>
<reference evidence="2 3" key="1">
    <citation type="submission" date="2020-10" db="EMBL/GenBank/DDBJ databases">
        <title>Blautia liquoris sp.nov., isolated from the mud in a fermentation cellar used for the production of Chinese strong-flavoured liquor.</title>
        <authorList>
            <person name="Lu L."/>
        </authorList>
    </citation>
    <scope>NUCLEOTIDE SEQUENCE [LARGE SCALE GENOMIC DNA]</scope>
    <source>
        <strain evidence="2 3">LZLJ-3</strain>
    </source>
</reference>
<dbReference type="Gene3D" id="3.10.350.10">
    <property type="entry name" value="LysM domain"/>
    <property type="match status" value="1"/>
</dbReference>
<sequence length="519" mass="59064">MELTKKNLHQICRKSDANTQITFDEDYNVPDSKPDVGRMIQKKGEVNLTEVVVSDGHAHITGSLDFHLLYVSDGDIRRIYNLDGSLPIDENINLDGAASGDKICLRWDMEDLSIRLINSRKLNVRALITFHAYVEELQDISLPIDVKESDSVSVKKAEIPLLELSVHKKDTMRIKKELTLASNKPNIHTVLWKDMQVRALDIRGLDGKIEVKGELFLFTLYSGDDEDHPLQYLEQALPWHQEVECDGCTMDMIPNIEVNMSQSDLEVAPDADGEERVLQMDVVLELDIKMYKENNCQIVEDVYTPNKKFVLDTKPEVLESLLVKNYSKCRVEDKINVPEPANKILQICHSEGSVKIDSAQVAEKGINVEGIVQLRILYIISDDDMPFYSMETAIPFSHVVEAQGISQDCRYYLQSDIEQLSTMMLDSNDIEVKVVINLNALVMREHKKAVVNAIREEPLDVEEVRAMPGIVCYMVQDNDTLWDIAKRFYTTVDEIIKLNDLPSENVKPMDSLLLVKKVE</sequence>
<keyword evidence="3" id="KW-1185">Reference proteome</keyword>
<dbReference type="CDD" id="cd00118">
    <property type="entry name" value="LysM"/>
    <property type="match status" value="1"/>
</dbReference>
<dbReference type="AlphaFoldDB" id="A0A7M2RHS8"/>
<accession>A0A7M2RHS8</accession>
<evidence type="ECO:0000259" key="1">
    <source>
        <dbReference type="PROSITE" id="PS51782"/>
    </source>
</evidence>
<feature type="domain" description="LysM" evidence="1">
    <location>
        <begin position="471"/>
        <end position="514"/>
    </location>
</feature>
<dbReference type="SUPFAM" id="SSF54106">
    <property type="entry name" value="LysM domain"/>
    <property type="match status" value="1"/>
</dbReference>
<evidence type="ECO:0000313" key="2">
    <source>
        <dbReference type="EMBL" id="QOV19688.1"/>
    </source>
</evidence>
<dbReference type="Pfam" id="PF01476">
    <property type="entry name" value="LysM"/>
    <property type="match status" value="1"/>
</dbReference>
<dbReference type="InterPro" id="IPR036779">
    <property type="entry name" value="LysM_dom_sf"/>
</dbReference>
<name>A0A7M2RHS8_9FIRM</name>
<dbReference type="Pfam" id="PF12673">
    <property type="entry name" value="SipL"/>
    <property type="match status" value="3"/>
</dbReference>
<dbReference type="RefSeq" id="WP_193736008.1">
    <property type="nucleotide sequence ID" value="NZ_CP063304.1"/>
</dbReference>
<dbReference type="KEGG" id="bliq:INP51_01540"/>
<dbReference type="InterPro" id="IPR024300">
    <property type="entry name" value="SipL_SPOCS_dom"/>
</dbReference>
<evidence type="ECO:0000313" key="3">
    <source>
        <dbReference type="Proteomes" id="UP000593601"/>
    </source>
</evidence>
<dbReference type="Proteomes" id="UP000593601">
    <property type="component" value="Chromosome"/>
</dbReference>
<dbReference type="SMART" id="SM00257">
    <property type="entry name" value="LysM"/>
    <property type="match status" value="1"/>
</dbReference>